<feature type="domain" description="Nudix hydrolase" evidence="5">
    <location>
        <begin position="2"/>
        <end position="160"/>
    </location>
</feature>
<dbReference type="PROSITE" id="PS51462">
    <property type="entry name" value="NUDIX"/>
    <property type="match status" value="1"/>
</dbReference>
<name>A0A6J4V223_9BACT</name>
<evidence type="ECO:0000256" key="3">
    <source>
        <dbReference type="ARBA" id="ARBA00022842"/>
    </source>
</evidence>
<comment type="similarity">
    <text evidence="4">Belongs to the Nudix hydrolase family.</text>
</comment>
<dbReference type="PRINTS" id="PR00502">
    <property type="entry name" value="NUDIXFAMILY"/>
</dbReference>
<evidence type="ECO:0000256" key="1">
    <source>
        <dbReference type="ARBA" id="ARBA00001946"/>
    </source>
</evidence>
<keyword evidence="3" id="KW-0460">Magnesium</keyword>
<organism evidence="6">
    <name type="scientific">uncultured Thermomicrobiales bacterium</name>
    <dbReference type="NCBI Taxonomy" id="1645740"/>
    <lineage>
        <taxon>Bacteria</taxon>
        <taxon>Pseudomonadati</taxon>
        <taxon>Thermomicrobiota</taxon>
        <taxon>Thermomicrobia</taxon>
        <taxon>Thermomicrobiales</taxon>
        <taxon>environmental samples</taxon>
    </lineage>
</organism>
<dbReference type="AlphaFoldDB" id="A0A6J4V223"/>
<dbReference type="Pfam" id="PF00293">
    <property type="entry name" value="NUDIX"/>
    <property type="match status" value="1"/>
</dbReference>
<dbReference type="InterPro" id="IPR020476">
    <property type="entry name" value="Nudix_hydrolase"/>
</dbReference>
<dbReference type="InterPro" id="IPR015797">
    <property type="entry name" value="NUDIX_hydrolase-like_dom_sf"/>
</dbReference>
<dbReference type="PANTHER" id="PTHR43046:SF12">
    <property type="entry name" value="GDP-MANNOSE MANNOSYL HYDROLASE"/>
    <property type="match status" value="1"/>
</dbReference>
<dbReference type="Gene3D" id="3.90.79.10">
    <property type="entry name" value="Nucleoside Triphosphate Pyrophosphohydrolase"/>
    <property type="match status" value="1"/>
</dbReference>
<dbReference type="GO" id="GO:0016787">
    <property type="term" value="F:hydrolase activity"/>
    <property type="evidence" value="ECO:0007669"/>
    <property type="project" value="UniProtKB-KW"/>
</dbReference>
<proteinExistence type="inferred from homology"/>
<reference evidence="6" key="1">
    <citation type="submission" date="2020-02" db="EMBL/GenBank/DDBJ databases">
        <authorList>
            <person name="Meier V. D."/>
        </authorList>
    </citation>
    <scope>NUCLEOTIDE SEQUENCE</scope>
    <source>
        <strain evidence="6">AVDCRST_MAG33</strain>
    </source>
</reference>
<dbReference type="PANTHER" id="PTHR43046">
    <property type="entry name" value="GDP-MANNOSE MANNOSYL HYDROLASE"/>
    <property type="match status" value="1"/>
</dbReference>
<dbReference type="InterPro" id="IPR000086">
    <property type="entry name" value="NUDIX_hydrolase_dom"/>
</dbReference>
<evidence type="ECO:0000313" key="6">
    <source>
        <dbReference type="EMBL" id="CAA9567214.1"/>
    </source>
</evidence>
<evidence type="ECO:0000256" key="4">
    <source>
        <dbReference type="RuleBase" id="RU003476"/>
    </source>
</evidence>
<protein>
    <recommendedName>
        <fullName evidence="5">Nudix hydrolase domain-containing protein</fullName>
    </recommendedName>
</protein>
<dbReference type="SUPFAM" id="SSF55811">
    <property type="entry name" value="Nudix"/>
    <property type="match status" value="1"/>
</dbReference>
<gene>
    <name evidence="6" type="ORF">AVDCRST_MAG33-2174</name>
</gene>
<accession>A0A6J4V223</accession>
<dbReference type="PROSITE" id="PS00893">
    <property type="entry name" value="NUDIX_BOX"/>
    <property type="match status" value="1"/>
</dbReference>
<dbReference type="EMBL" id="CADCWK010000242">
    <property type="protein sequence ID" value="CAA9567214.1"/>
    <property type="molecule type" value="Genomic_DNA"/>
</dbReference>
<keyword evidence="2 4" id="KW-0378">Hydrolase</keyword>
<evidence type="ECO:0000256" key="2">
    <source>
        <dbReference type="ARBA" id="ARBA00022801"/>
    </source>
</evidence>
<evidence type="ECO:0000259" key="5">
    <source>
        <dbReference type="PROSITE" id="PS51462"/>
    </source>
</evidence>
<sequence>MRVRPTVRVVLLDPLDRVLLYRFEDDRVVDPAEPGAVRPERCWALVGGGIERGEDLRTAALREVREETGLTAVALGRTVLQRQKVMEIDGEPILFQETYLIGHTRATAVSWDGIEAAEWEVFREHHWWTLAELRTTTDTIFPHGLADLVARLTGATVAEG</sequence>
<dbReference type="CDD" id="cd04685">
    <property type="entry name" value="NUDIX_Hydrolase"/>
    <property type="match status" value="1"/>
</dbReference>
<dbReference type="InterPro" id="IPR020084">
    <property type="entry name" value="NUDIX_hydrolase_CS"/>
</dbReference>
<comment type="cofactor">
    <cofactor evidence="1">
        <name>Mg(2+)</name>
        <dbReference type="ChEBI" id="CHEBI:18420"/>
    </cofactor>
</comment>